<evidence type="ECO:0000256" key="5">
    <source>
        <dbReference type="SAM" id="Phobius"/>
    </source>
</evidence>
<dbReference type="GO" id="GO:0016020">
    <property type="term" value="C:membrane"/>
    <property type="evidence" value="ECO:0007669"/>
    <property type="project" value="UniProtKB-SubCell"/>
</dbReference>
<keyword evidence="3 5" id="KW-1133">Transmembrane helix</keyword>
<keyword evidence="4 5" id="KW-0472">Membrane</keyword>
<dbReference type="InterPro" id="IPR006685">
    <property type="entry name" value="MscS_channel_2nd"/>
</dbReference>
<evidence type="ECO:0000256" key="2">
    <source>
        <dbReference type="ARBA" id="ARBA00022692"/>
    </source>
</evidence>
<dbReference type="InterPro" id="IPR023408">
    <property type="entry name" value="MscS_beta-dom_sf"/>
</dbReference>
<organism evidence="7 8">
    <name type="scientific">Salmonella enterica I</name>
    <dbReference type="NCBI Taxonomy" id="59201"/>
    <lineage>
        <taxon>Bacteria</taxon>
        <taxon>Pseudomonadati</taxon>
        <taxon>Pseudomonadota</taxon>
        <taxon>Gammaproteobacteria</taxon>
        <taxon>Enterobacterales</taxon>
        <taxon>Enterobacteriaceae</taxon>
        <taxon>Salmonella</taxon>
    </lineage>
</organism>
<evidence type="ECO:0000313" key="7">
    <source>
        <dbReference type="EMBL" id="VEA43264.1"/>
    </source>
</evidence>
<comment type="subcellular location">
    <subcellularLocation>
        <location evidence="1">Membrane</location>
    </subcellularLocation>
</comment>
<proteinExistence type="predicted"/>
<evidence type="ECO:0000256" key="1">
    <source>
        <dbReference type="ARBA" id="ARBA00004370"/>
    </source>
</evidence>
<dbReference type="EMBL" id="LR134148">
    <property type="protein sequence ID" value="VEA43264.1"/>
    <property type="molecule type" value="Genomic_DNA"/>
</dbReference>
<dbReference type="Proteomes" id="UP000273655">
    <property type="component" value="Chromosome 1"/>
</dbReference>
<dbReference type="InterPro" id="IPR052702">
    <property type="entry name" value="MscS-like_channel"/>
</dbReference>
<dbReference type="PANTHER" id="PTHR30347:SF9">
    <property type="entry name" value="MINICONDUCTANCE MECHANOSENSITIVE CHANNEL MSCM"/>
    <property type="match status" value="1"/>
</dbReference>
<dbReference type="InterPro" id="IPR010920">
    <property type="entry name" value="LSM_dom_sf"/>
</dbReference>
<dbReference type="GO" id="GO:0008381">
    <property type="term" value="F:mechanosensitive monoatomic ion channel activity"/>
    <property type="evidence" value="ECO:0007669"/>
    <property type="project" value="UniProtKB-ARBA"/>
</dbReference>
<evidence type="ECO:0000256" key="3">
    <source>
        <dbReference type="ARBA" id="ARBA00022989"/>
    </source>
</evidence>
<reference evidence="7 8" key="1">
    <citation type="submission" date="2018-12" db="EMBL/GenBank/DDBJ databases">
        <authorList>
            <consortium name="Pathogen Informatics"/>
        </authorList>
    </citation>
    <scope>NUCLEOTIDE SEQUENCE [LARGE SCALE GENOMIC DNA]</scope>
    <source>
        <strain evidence="7 8">NCTC8271</strain>
    </source>
</reference>
<name>A0A447PW00_SALET</name>
<dbReference type="PANTHER" id="PTHR30347">
    <property type="entry name" value="POTASSIUM CHANNEL RELATED"/>
    <property type="match status" value="1"/>
</dbReference>
<dbReference type="PROSITE" id="PS01246">
    <property type="entry name" value="UPF0003"/>
    <property type="match status" value="1"/>
</dbReference>
<dbReference type="Gene3D" id="1.10.287.1260">
    <property type="match status" value="1"/>
</dbReference>
<feature type="transmembrane region" description="Helical" evidence="5">
    <location>
        <begin position="12"/>
        <end position="36"/>
    </location>
</feature>
<evidence type="ECO:0000259" key="6">
    <source>
        <dbReference type="Pfam" id="PF00924"/>
    </source>
</evidence>
<evidence type="ECO:0000256" key="4">
    <source>
        <dbReference type="ARBA" id="ARBA00023136"/>
    </source>
</evidence>
<sequence length="91" mass="10243">MSGRSYNGWWPPLGVGLGFGLQEIFANFISGLIILFEKPIRIGDTVTIRDLTGSVTKINTRATTISDWDRKEIIVPNKAFITEQFINWSLV</sequence>
<dbReference type="SUPFAM" id="SSF50182">
    <property type="entry name" value="Sm-like ribonucleoproteins"/>
    <property type="match status" value="1"/>
</dbReference>
<accession>A0A447PW00</accession>
<dbReference type="Gene3D" id="2.30.30.60">
    <property type="match status" value="1"/>
</dbReference>
<feature type="domain" description="Mechanosensitive ion channel MscS" evidence="6">
    <location>
        <begin position="24"/>
        <end position="89"/>
    </location>
</feature>
<keyword evidence="2 5" id="KW-0812">Transmembrane</keyword>
<gene>
    <name evidence="7" type="primary">kefA_6</name>
    <name evidence="7" type="ORF">NCTC8271_05256</name>
</gene>
<dbReference type="AlphaFoldDB" id="A0A447PW00"/>
<protein>
    <submittedName>
        <fullName evidence="7">Potassium efflux system KefA protein</fullName>
    </submittedName>
</protein>
<dbReference type="InterPro" id="IPR006686">
    <property type="entry name" value="MscS_channel_CS"/>
</dbReference>
<evidence type="ECO:0000313" key="8">
    <source>
        <dbReference type="Proteomes" id="UP000273655"/>
    </source>
</evidence>
<dbReference type="Pfam" id="PF00924">
    <property type="entry name" value="MS_channel_2nd"/>
    <property type="match status" value="1"/>
</dbReference>